<dbReference type="EMBL" id="JAIFTH010000768">
    <property type="protein sequence ID" value="KAG9508989.1"/>
    <property type="molecule type" value="Genomic_DNA"/>
</dbReference>
<dbReference type="Proteomes" id="UP000825002">
    <property type="component" value="Unassembled WGS sequence"/>
</dbReference>
<evidence type="ECO:0000313" key="3">
    <source>
        <dbReference type="Proteomes" id="UP000825002"/>
    </source>
</evidence>
<proteinExistence type="predicted"/>
<evidence type="ECO:0000313" key="2">
    <source>
        <dbReference type="EMBL" id="KAG9508989.1"/>
    </source>
</evidence>
<keyword evidence="1" id="KW-0812">Transmembrane</keyword>
<keyword evidence="1" id="KW-0472">Membrane</keyword>
<accession>A0ABQ7S6F7</accession>
<sequence>MITPSIHHALEINLRIGNLHFLKQQTNMAKGIVLTCTILLAAMVVFASYDQAFAGHKGHVHINVWRGPSKGYKKHKFAPWGYWAKLPADESKHHYG</sequence>
<reference evidence="2 3" key="1">
    <citation type="submission" date="2020-10" db="EMBL/GenBank/DDBJ databases">
        <authorList>
            <person name="Klimov P.B."/>
            <person name="Dyachkov S.M."/>
            <person name="Chetverikov P.E."/>
        </authorList>
    </citation>
    <scope>NUCLEOTIDE SEQUENCE [LARGE SCALE GENOMIC DNA]</scope>
    <source>
        <strain evidence="2">BMOC 18-1129-001#AD2665</strain>
        <tissue evidence="2">Entire mites</tissue>
    </source>
</reference>
<protein>
    <submittedName>
        <fullName evidence="2">Uncharacterized protein</fullName>
    </submittedName>
</protein>
<keyword evidence="3" id="KW-1185">Reference proteome</keyword>
<feature type="transmembrane region" description="Helical" evidence="1">
    <location>
        <begin position="28"/>
        <end position="49"/>
    </location>
</feature>
<organism evidence="2 3">
    <name type="scientific">Fragariocoptes setiger</name>
    <dbReference type="NCBI Taxonomy" id="1670756"/>
    <lineage>
        <taxon>Eukaryota</taxon>
        <taxon>Metazoa</taxon>
        <taxon>Ecdysozoa</taxon>
        <taxon>Arthropoda</taxon>
        <taxon>Chelicerata</taxon>
        <taxon>Arachnida</taxon>
        <taxon>Acari</taxon>
        <taxon>Acariformes</taxon>
        <taxon>Trombidiformes</taxon>
        <taxon>Prostigmata</taxon>
        <taxon>Eupodina</taxon>
        <taxon>Eriophyoidea</taxon>
        <taxon>Phytoptidae</taxon>
        <taxon>Fragariocoptes</taxon>
    </lineage>
</organism>
<gene>
    <name evidence="2" type="ORF">GZH46_02503</name>
</gene>
<name>A0ABQ7S6F7_9ACAR</name>
<comment type="caution">
    <text evidence="2">The sequence shown here is derived from an EMBL/GenBank/DDBJ whole genome shotgun (WGS) entry which is preliminary data.</text>
</comment>
<evidence type="ECO:0000256" key="1">
    <source>
        <dbReference type="SAM" id="Phobius"/>
    </source>
</evidence>
<keyword evidence="1" id="KW-1133">Transmembrane helix</keyword>